<dbReference type="GO" id="GO:0005846">
    <property type="term" value="C:nuclear cap binding complex"/>
    <property type="evidence" value="ECO:0007669"/>
    <property type="project" value="InterPro"/>
</dbReference>
<dbReference type="InterPro" id="IPR016024">
    <property type="entry name" value="ARM-type_fold"/>
</dbReference>
<dbReference type="Pfam" id="PF09088">
    <property type="entry name" value="MIF4G_like"/>
    <property type="match status" value="1"/>
</dbReference>
<feature type="compositionally biased region" description="Gly residues" evidence="1">
    <location>
        <begin position="11"/>
        <end position="21"/>
    </location>
</feature>
<dbReference type="OrthoDB" id="10252707at2759"/>
<dbReference type="GO" id="GO:0006406">
    <property type="term" value="P:mRNA export from nucleus"/>
    <property type="evidence" value="ECO:0007669"/>
    <property type="project" value="InterPro"/>
</dbReference>
<dbReference type="Gene3D" id="1.25.40.180">
    <property type="match status" value="3"/>
</dbReference>
<feature type="domain" description="MIF4G-like type 1" evidence="2">
    <location>
        <begin position="331"/>
        <end position="521"/>
    </location>
</feature>
<dbReference type="FunFam" id="1.25.40.180:FF:000045">
    <property type="entry name" value="snRNA cap binding complex subunit (Gcr3), putative"/>
    <property type="match status" value="1"/>
</dbReference>
<dbReference type="Proteomes" id="UP000509510">
    <property type="component" value="Chromosome IV"/>
</dbReference>
<evidence type="ECO:0000313" key="4">
    <source>
        <dbReference type="EMBL" id="QKX60107.1"/>
    </source>
</evidence>
<dbReference type="GO" id="GO:0005634">
    <property type="term" value="C:nucleus"/>
    <property type="evidence" value="ECO:0007669"/>
    <property type="project" value="TreeGrafter"/>
</dbReference>
<dbReference type="RefSeq" id="XP_035346284.1">
    <property type="nucleotide sequence ID" value="XM_035490391.1"/>
</dbReference>
<evidence type="ECO:0000313" key="5">
    <source>
        <dbReference type="Proteomes" id="UP000509510"/>
    </source>
</evidence>
<gene>
    <name evidence="4" type="ORF">TRUGW13939_07249</name>
</gene>
<proteinExistence type="predicted"/>
<keyword evidence="5" id="KW-1185">Reference proteome</keyword>
<feature type="region of interest" description="Disordered" evidence="1">
    <location>
        <begin position="1"/>
        <end position="42"/>
    </location>
</feature>
<dbReference type="InterPro" id="IPR027159">
    <property type="entry name" value="CBP80"/>
</dbReference>
<dbReference type="PANTHER" id="PTHR12412:SF2">
    <property type="entry name" value="NUCLEAR CAP-BINDING PROTEIN SUBUNIT 1"/>
    <property type="match status" value="1"/>
</dbReference>
<dbReference type="InterPro" id="IPR015172">
    <property type="entry name" value="MIF4G-like_typ-1"/>
</dbReference>
<reference evidence="5" key="1">
    <citation type="submission" date="2020-06" db="EMBL/GenBank/DDBJ databases">
        <title>A chromosome-scale genome assembly of Talaromyces rugulosus W13939.</title>
        <authorList>
            <person name="Wang B."/>
            <person name="Guo L."/>
            <person name="Ye K."/>
            <person name="Wang L."/>
        </authorList>
    </citation>
    <scope>NUCLEOTIDE SEQUENCE [LARGE SCALE GENOMIC DNA]</scope>
    <source>
        <strain evidence="5">W13939</strain>
    </source>
</reference>
<dbReference type="GO" id="GO:0003729">
    <property type="term" value="F:mRNA binding"/>
    <property type="evidence" value="ECO:0007669"/>
    <property type="project" value="TreeGrafter"/>
</dbReference>
<feature type="domain" description="MIF4G-like type 2" evidence="3">
    <location>
        <begin position="538"/>
        <end position="789"/>
    </location>
</feature>
<accession>A0A7H8R1M9</accession>
<protein>
    <recommendedName>
        <fullName evidence="6">MIF4G domain-containing protein</fullName>
    </recommendedName>
</protein>
<dbReference type="EMBL" id="CP055901">
    <property type="protein sequence ID" value="QKX60107.1"/>
    <property type="molecule type" value="Genomic_DNA"/>
</dbReference>
<evidence type="ECO:0000256" key="1">
    <source>
        <dbReference type="SAM" id="MobiDB-lite"/>
    </source>
</evidence>
<dbReference type="GO" id="GO:0000184">
    <property type="term" value="P:nuclear-transcribed mRNA catabolic process, nonsense-mediated decay"/>
    <property type="evidence" value="ECO:0007669"/>
    <property type="project" value="TreeGrafter"/>
</dbReference>
<dbReference type="GeneID" id="55994742"/>
<dbReference type="InterPro" id="IPR015174">
    <property type="entry name" value="MIF4G-like_typ-2"/>
</dbReference>
<dbReference type="FunFam" id="1.25.40.180:FF:000079">
    <property type="entry name" value="Related to cap binding protein 80 (Cbp80)"/>
    <property type="match status" value="1"/>
</dbReference>
<feature type="region of interest" description="Disordered" evidence="1">
    <location>
        <begin position="801"/>
        <end position="827"/>
    </location>
</feature>
<dbReference type="PANTHER" id="PTHR12412">
    <property type="entry name" value="CAP BINDING PROTEIN"/>
    <property type="match status" value="1"/>
</dbReference>
<name>A0A7H8R1M9_TALRU</name>
<sequence length="849" mass="94373">MADSDRRNNGYRGGGGGGGGGGRKRRYRDDDDFDRRSQRRRYEEPLGAKVRRQLLLIAESPTRRIEDDAASIAKIVSENNEDEEIRGAFLDTVIQLAIEQPFKIPFVATVVLAVNSQKPDVVVDVLKRIGSTVGDALDAGVWRDVKLLVRLLGCLQGALEGDGVFTILEELFSRAVDLQTASSEDSIGLEIVKIILLTIPYVMVSSASGFETQASALLEKTEIIAATPHALETLVNPFALDRDDSKPLQSFIGLLQIQLQKEAGAGWELTCLPRPWKMFNSEGEDAISFENAAKHPLPAITVPSPAKNGPRAIYPEVYFSVYHDQEIETVPGPADITSTLLRDALVDTINILDFNRMAAAKFLIDVDCYFSPGIFVKRATPFDRLRDFPEGRTTWKPEDVAVDAVFSQLFQLPNPEHKLVYYHSVLTECCKLAPAAIAPSLGRAIRFLYRNLDKIDVDLAHRFLDWFAHHLSNFGFTWKWTEWIEDLQLPPVHPKLAFITGALDKEIRLSFAQRIKGTLPEPYQGLISKGKEKDTPDFKYASDTMPYAKQGSELMQLIRKKATDEEIEPIIAEIEQEAKEHGLEDVMIPSTDAFVTSVCFVGSKSLSHVLSCIERNKERLLAIGPRSSPARRQILTSVMEYWAEQPGIAINIIDKLLNYTILTPLSVVEWALLDRIDAGKILAQTHVYEMLAATVGKVTNRIRQIVAARTQPGLYEPQLSVLDETLVRERNDMQALFGLIGDCLAPVARGSNDELMERGDDEHTQAENELIHQWAQRWLRVFKRKAEVEAAFIEDAMASATPVGTQAPPPPPPAVPVEEESATSAVVQEDERVVEDAAANGDMDIADIS</sequence>
<dbReference type="SUPFAM" id="SSF48371">
    <property type="entry name" value="ARM repeat"/>
    <property type="match status" value="3"/>
</dbReference>
<feature type="compositionally biased region" description="Basic and acidic residues" evidence="1">
    <location>
        <begin position="27"/>
        <end position="42"/>
    </location>
</feature>
<dbReference type="KEGG" id="trg:TRUGW13939_07249"/>
<dbReference type="GO" id="GO:0000339">
    <property type="term" value="F:RNA cap binding"/>
    <property type="evidence" value="ECO:0007669"/>
    <property type="project" value="InterPro"/>
</dbReference>
<evidence type="ECO:0008006" key="6">
    <source>
        <dbReference type="Google" id="ProtNLM"/>
    </source>
</evidence>
<evidence type="ECO:0000259" key="2">
    <source>
        <dbReference type="Pfam" id="PF09088"/>
    </source>
</evidence>
<organism evidence="4 5">
    <name type="scientific">Talaromyces rugulosus</name>
    <name type="common">Penicillium rugulosum</name>
    <dbReference type="NCBI Taxonomy" id="121627"/>
    <lineage>
        <taxon>Eukaryota</taxon>
        <taxon>Fungi</taxon>
        <taxon>Dikarya</taxon>
        <taxon>Ascomycota</taxon>
        <taxon>Pezizomycotina</taxon>
        <taxon>Eurotiomycetes</taxon>
        <taxon>Eurotiomycetidae</taxon>
        <taxon>Eurotiales</taxon>
        <taxon>Trichocomaceae</taxon>
        <taxon>Talaromyces</taxon>
        <taxon>Talaromyces sect. Islandici</taxon>
    </lineage>
</organism>
<dbReference type="Pfam" id="PF09090">
    <property type="entry name" value="MIF4G_like_2"/>
    <property type="match status" value="1"/>
</dbReference>
<dbReference type="AlphaFoldDB" id="A0A7H8R1M9"/>
<dbReference type="FunFam" id="1.25.40.180:FF:000035">
    <property type="entry name" value="snRNA cap binding complex subunit (Gcr3)"/>
    <property type="match status" value="1"/>
</dbReference>
<evidence type="ECO:0000259" key="3">
    <source>
        <dbReference type="Pfam" id="PF09090"/>
    </source>
</evidence>